<comment type="caution">
    <text evidence="5">Lacks conserved residue(s) required for the propagation of feature annotation.</text>
</comment>
<evidence type="ECO:0000313" key="7">
    <source>
        <dbReference type="EMBL" id="GAA6411694.1"/>
    </source>
</evidence>
<comment type="caution">
    <text evidence="7">The sequence shown here is derived from an EMBL/GenBank/DDBJ whole genome shotgun (WGS) entry which is preliminary data.</text>
</comment>
<dbReference type="RefSeq" id="WP_302418835.1">
    <property type="nucleotide sequence ID" value="NZ_BAABYW010000002.1"/>
</dbReference>
<name>A0ABQ0BJS4_9FIRM</name>
<evidence type="ECO:0000256" key="3">
    <source>
        <dbReference type="ARBA" id="ARBA00022643"/>
    </source>
</evidence>
<evidence type="ECO:0000256" key="2">
    <source>
        <dbReference type="ARBA" id="ARBA00022630"/>
    </source>
</evidence>
<evidence type="ECO:0000256" key="4">
    <source>
        <dbReference type="ARBA" id="ARBA00022679"/>
    </source>
</evidence>
<dbReference type="InterPro" id="IPR003382">
    <property type="entry name" value="Flavoprotein"/>
</dbReference>
<gene>
    <name evidence="5" type="primary">ubiX</name>
    <name evidence="7" type="ORF">K040078D81_58110</name>
</gene>
<comment type="catalytic activity">
    <reaction evidence="5">
        <text>dimethylallyl phosphate + FMNH2 = prenylated FMNH2 + phosphate</text>
        <dbReference type="Rhea" id="RHEA:37743"/>
        <dbReference type="ChEBI" id="CHEBI:43474"/>
        <dbReference type="ChEBI" id="CHEBI:57618"/>
        <dbReference type="ChEBI" id="CHEBI:87467"/>
        <dbReference type="ChEBI" id="CHEBI:88052"/>
        <dbReference type="EC" id="2.5.1.129"/>
    </reaction>
</comment>
<feature type="binding site" evidence="5">
    <location>
        <position position="122"/>
    </location>
    <ligand>
        <name>FMN</name>
        <dbReference type="ChEBI" id="CHEBI:58210"/>
    </ligand>
</feature>
<feature type="binding site" evidence="5">
    <location>
        <begin position="87"/>
        <end position="90"/>
    </location>
    <ligand>
        <name>FMN</name>
        <dbReference type="ChEBI" id="CHEBI:58210"/>
    </ligand>
</feature>
<keyword evidence="2 5" id="KW-0285">Flavoprotein</keyword>
<feature type="binding site" evidence="5">
    <location>
        <position position="168"/>
    </location>
    <ligand>
        <name>dimethylallyl phosphate</name>
        <dbReference type="ChEBI" id="CHEBI:88052"/>
    </ligand>
</feature>
<evidence type="ECO:0000256" key="1">
    <source>
        <dbReference type="ARBA" id="ARBA00022602"/>
    </source>
</evidence>
<comment type="function">
    <text evidence="5">Flavin prenyltransferase that catalyzes the synthesis of the prenylated FMN cofactor (prenyl-FMN) for 4-hydroxy-3-polyprenylbenzoic acid decarboxylase UbiD. The prenyltransferase is metal-independent and links a dimethylallyl moiety from dimethylallyl monophosphate (DMAP) to the flavin N5 and C6 atoms of FMN.</text>
</comment>
<dbReference type="Pfam" id="PF02441">
    <property type="entry name" value="Flavoprotein"/>
    <property type="match status" value="1"/>
</dbReference>
<dbReference type="SUPFAM" id="SSF52507">
    <property type="entry name" value="Homo-oligomeric flavin-containing Cys decarboxylases, HFCD"/>
    <property type="match status" value="1"/>
</dbReference>
<sequence length="188" mass="20435">MRIVVGVTGASGVIMSRYLLKALKSVDNCEVHLVVSEGARKTWELETGLPLSTLLNLADHVHDNKNQAASIASGSFVTDGMIIMPCSMKSLAGIVCGYADDLIQRSADVCLKEGRKVVLVPREMPFGKVHLRNLLHASDLGCVIVPPVLTFYNHPETIEDQISHITGKILLQFGLRQEGFRPWDGTGG</sequence>
<keyword evidence="3 5" id="KW-0288">FMN</keyword>
<dbReference type="NCBIfam" id="NF004685">
    <property type="entry name" value="PRK06029.1"/>
    <property type="match status" value="1"/>
</dbReference>
<dbReference type="InterPro" id="IPR036551">
    <property type="entry name" value="Flavin_trans-like"/>
</dbReference>
<dbReference type="EC" id="2.5.1.129" evidence="5"/>
<reference evidence="7 8" key="1">
    <citation type="submission" date="2024-04" db="EMBL/GenBank/DDBJ databases">
        <title>Defined microbial consortia suppress multidrug-resistant proinflammatory Enterobacteriaceae via ecological control.</title>
        <authorList>
            <person name="Furuichi M."/>
            <person name="Kawaguchi T."/>
            <person name="Pust M."/>
            <person name="Yasuma K."/>
            <person name="Plichta D."/>
            <person name="Hasegawa N."/>
            <person name="Ohya T."/>
            <person name="Bhattarai S."/>
            <person name="Sasajima S."/>
            <person name="Aoto Y."/>
            <person name="Tuganbaev T."/>
            <person name="Yaginuma M."/>
            <person name="Ueda M."/>
            <person name="Okahashi N."/>
            <person name="Amafuji K."/>
            <person name="Kiridooshi Y."/>
            <person name="Sugita K."/>
            <person name="Strazar M."/>
            <person name="Skelly A."/>
            <person name="Suda W."/>
            <person name="Hattori M."/>
            <person name="Nakamoto N."/>
            <person name="Caballero S."/>
            <person name="Norman J."/>
            <person name="Olle B."/>
            <person name="Tanoue T."/>
            <person name="Arita M."/>
            <person name="Bucci V."/>
            <person name="Atarashi K."/>
            <person name="Xavier R."/>
            <person name="Honda K."/>
        </authorList>
    </citation>
    <scope>NUCLEOTIDE SEQUENCE [LARGE SCALE GENOMIC DNA]</scope>
    <source>
        <strain evidence="8">k04-0078-D8-1</strain>
    </source>
</reference>
<keyword evidence="1 5" id="KW-0637">Prenyltransferase</keyword>
<dbReference type="InterPro" id="IPR004507">
    <property type="entry name" value="UbiX-like"/>
</dbReference>
<dbReference type="EMBL" id="BAABYW010000002">
    <property type="protein sequence ID" value="GAA6411694.1"/>
    <property type="molecule type" value="Genomic_DNA"/>
</dbReference>
<feature type="binding site" evidence="5">
    <location>
        <position position="36"/>
    </location>
    <ligand>
        <name>FMN</name>
        <dbReference type="ChEBI" id="CHEBI:58210"/>
    </ligand>
</feature>
<dbReference type="Gene3D" id="3.40.50.1950">
    <property type="entry name" value="Flavin prenyltransferase-like"/>
    <property type="match status" value="1"/>
</dbReference>
<keyword evidence="4 5" id="KW-0808">Transferase</keyword>
<feature type="binding site" evidence="5">
    <location>
        <begin position="9"/>
        <end position="11"/>
    </location>
    <ligand>
        <name>FMN</name>
        <dbReference type="ChEBI" id="CHEBI:58210"/>
    </ligand>
</feature>
<evidence type="ECO:0000256" key="5">
    <source>
        <dbReference type="HAMAP-Rule" id="MF_01984"/>
    </source>
</evidence>
<protein>
    <recommendedName>
        <fullName evidence="5">Flavin prenyltransferase UbiX</fullName>
        <ecNumber evidence="5">2.5.1.129</ecNumber>
    </recommendedName>
</protein>
<feature type="binding site" evidence="5">
    <location>
        <position position="152"/>
    </location>
    <ligand>
        <name>dimethylallyl phosphate</name>
        <dbReference type="ChEBI" id="CHEBI:88052"/>
    </ligand>
</feature>
<dbReference type="HAMAP" id="MF_01984">
    <property type="entry name" value="ubiX_pad"/>
    <property type="match status" value="1"/>
</dbReference>
<proteinExistence type="inferred from homology"/>
<keyword evidence="8" id="KW-1185">Reference proteome</keyword>
<feature type="domain" description="Flavoprotein" evidence="6">
    <location>
        <begin position="1"/>
        <end position="170"/>
    </location>
</feature>
<evidence type="ECO:0000313" key="8">
    <source>
        <dbReference type="Proteomes" id="UP001600943"/>
    </source>
</evidence>
<organism evidence="7 8">
    <name type="scientific">Blautia hominis</name>
    <dbReference type="NCBI Taxonomy" id="2025493"/>
    <lineage>
        <taxon>Bacteria</taxon>
        <taxon>Bacillati</taxon>
        <taxon>Bacillota</taxon>
        <taxon>Clostridia</taxon>
        <taxon>Lachnospirales</taxon>
        <taxon>Lachnospiraceae</taxon>
        <taxon>Blautia</taxon>
    </lineage>
</organism>
<dbReference type="NCBIfam" id="TIGR00421">
    <property type="entry name" value="ubiX_pad"/>
    <property type="match status" value="1"/>
</dbReference>
<dbReference type="Proteomes" id="UP001600943">
    <property type="component" value="Unassembled WGS sequence"/>
</dbReference>
<evidence type="ECO:0000259" key="6">
    <source>
        <dbReference type="Pfam" id="PF02441"/>
    </source>
</evidence>
<comment type="similarity">
    <text evidence="5">Belongs to the UbiX/PAD1 family.</text>
</comment>
<accession>A0ABQ0BJS4</accession>